<protein>
    <recommendedName>
        <fullName evidence="3">Aminotransferase</fullName>
        <ecNumber evidence="3">2.6.1.-</ecNumber>
    </recommendedName>
</protein>
<evidence type="ECO:0000256" key="2">
    <source>
        <dbReference type="ARBA" id="ARBA00022898"/>
    </source>
</evidence>
<dbReference type="GO" id="GO:0008483">
    <property type="term" value="F:transaminase activity"/>
    <property type="evidence" value="ECO:0007669"/>
    <property type="project" value="UniProtKB-KW"/>
</dbReference>
<evidence type="ECO:0000313" key="5">
    <source>
        <dbReference type="EMBL" id="SFP44198.1"/>
    </source>
</evidence>
<dbReference type="CDD" id="cd00609">
    <property type="entry name" value="AAT_like"/>
    <property type="match status" value="1"/>
</dbReference>
<dbReference type="Proteomes" id="UP000182624">
    <property type="component" value="Unassembled WGS sequence"/>
</dbReference>
<evidence type="ECO:0000256" key="1">
    <source>
        <dbReference type="ARBA" id="ARBA00001933"/>
    </source>
</evidence>
<dbReference type="EC" id="2.6.1.-" evidence="3"/>
<dbReference type="InterPro" id="IPR004838">
    <property type="entry name" value="NHTrfase_class1_PyrdxlP-BS"/>
</dbReference>
<dbReference type="InterPro" id="IPR015424">
    <property type="entry name" value="PyrdxlP-dep_Trfase"/>
</dbReference>
<dbReference type="Pfam" id="PF00155">
    <property type="entry name" value="Aminotran_1_2"/>
    <property type="match status" value="1"/>
</dbReference>
<proteinExistence type="inferred from homology"/>
<keyword evidence="2" id="KW-0663">Pyridoxal phosphate</keyword>
<evidence type="ECO:0000256" key="3">
    <source>
        <dbReference type="RuleBase" id="RU000481"/>
    </source>
</evidence>
<keyword evidence="6" id="KW-1185">Reference proteome</keyword>
<feature type="domain" description="Aminotransferase class I/classII large" evidence="4">
    <location>
        <begin position="19"/>
        <end position="351"/>
    </location>
</feature>
<organism evidence="5 6">
    <name type="scientific">Butyrivibrio proteoclasticus</name>
    <dbReference type="NCBI Taxonomy" id="43305"/>
    <lineage>
        <taxon>Bacteria</taxon>
        <taxon>Bacillati</taxon>
        <taxon>Bacillota</taxon>
        <taxon>Clostridia</taxon>
        <taxon>Lachnospirales</taxon>
        <taxon>Lachnospiraceae</taxon>
        <taxon>Butyrivibrio</taxon>
    </lineage>
</organism>
<reference evidence="6" key="1">
    <citation type="submission" date="2016-10" db="EMBL/GenBank/DDBJ databases">
        <authorList>
            <person name="Varghese N."/>
            <person name="Submissions S."/>
        </authorList>
    </citation>
    <scope>NUCLEOTIDE SEQUENCE [LARGE SCALE GENOMIC DNA]</scope>
    <source>
        <strain evidence="6">P18</strain>
    </source>
</reference>
<dbReference type="RefSeq" id="WP_074883342.1">
    <property type="nucleotide sequence ID" value="NZ_FOXO01000002.1"/>
</dbReference>
<dbReference type="SUPFAM" id="SSF53383">
    <property type="entry name" value="PLP-dependent transferases"/>
    <property type="match status" value="1"/>
</dbReference>
<comment type="similarity">
    <text evidence="3">Belongs to the class-I pyridoxal-phosphate-dependent aminotransferase family.</text>
</comment>
<dbReference type="PANTHER" id="PTHR42885">
    <property type="entry name" value="HISTIDINOL-PHOSPHATE AMINOTRANSFERASE-RELATED"/>
    <property type="match status" value="1"/>
</dbReference>
<dbReference type="Gene3D" id="3.40.640.10">
    <property type="entry name" value="Type I PLP-dependent aspartate aminotransferase-like (Major domain)"/>
    <property type="match status" value="1"/>
</dbReference>
<dbReference type="InterPro" id="IPR015421">
    <property type="entry name" value="PyrdxlP-dep_Trfase_major"/>
</dbReference>
<dbReference type="AlphaFoldDB" id="A0A1I5QD23"/>
<accession>A0A1I5QD23</accession>
<dbReference type="Gene3D" id="3.90.1150.10">
    <property type="entry name" value="Aspartate Aminotransferase, domain 1"/>
    <property type="match status" value="1"/>
</dbReference>
<keyword evidence="3" id="KW-0808">Transferase</keyword>
<dbReference type="EMBL" id="FOXO01000002">
    <property type="protein sequence ID" value="SFP44198.1"/>
    <property type="molecule type" value="Genomic_DNA"/>
</dbReference>
<gene>
    <name evidence="5" type="ORF">SAMN04487928_10264</name>
</gene>
<keyword evidence="3" id="KW-0032">Aminotransferase</keyword>
<sequence length="355" mass="40830">MEENKDYYHGGEIKSDSLIDFSVNTNFFVNEIEFTKKEIQEATSFYPDRESKELVRKVAGKNNISPDHIVMGNGASQIITLLPFCIDIENALIIEPTFSGYERALQAKGAKVKYLFLDEKDDFSFGESRVKEIERFVKEFKNHGNSAVYICSPNNPTGKVIKKDTLKDVLDICKKYGAFLVVDESFIDFADDERDKSLVCFIDEYKNLFIIRSFTKIYSIPGIRLGYGICSDEKVIEKMRLLQPEWSISGLAQIAGAKLLDSDFEIEKSLMDIKNEREYLERELERLGIRVFPSDVNFILIKVNAEGGFYDNLLRKGIYLRKSSNFPGLTDEYYRIAIRGHEDNKKLIEVIEKLI</sequence>
<dbReference type="InterPro" id="IPR004839">
    <property type="entry name" value="Aminotransferase_I/II_large"/>
</dbReference>
<evidence type="ECO:0000259" key="4">
    <source>
        <dbReference type="Pfam" id="PF00155"/>
    </source>
</evidence>
<comment type="cofactor">
    <cofactor evidence="1 3">
        <name>pyridoxal 5'-phosphate</name>
        <dbReference type="ChEBI" id="CHEBI:597326"/>
    </cofactor>
</comment>
<name>A0A1I5QD23_9FIRM</name>
<dbReference type="PANTHER" id="PTHR42885:SF1">
    <property type="entry name" value="THREONINE-PHOSPHATE DECARBOXYLASE"/>
    <property type="match status" value="1"/>
</dbReference>
<evidence type="ECO:0000313" key="6">
    <source>
        <dbReference type="Proteomes" id="UP000182624"/>
    </source>
</evidence>
<dbReference type="PROSITE" id="PS00105">
    <property type="entry name" value="AA_TRANSFER_CLASS_1"/>
    <property type="match status" value="1"/>
</dbReference>
<dbReference type="InterPro" id="IPR015422">
    <property type="entry name" value="PyrdxlP-dep_Trfase_small"/>
</dbReference>
<dbReference type="GO" id="GO:0030170">
    <property type="term" value="F:pyridoxal phosphate binding"/>
    <property type="evidence" value="ECO:0007669"/>
    <property type="project" value="InterPro"/>
</dbReference>
<dbReference type="OrthoDB" id="9813612at2"/>